<evidence type="ECO:0000256" key="5">
    <source>
        <dbReference type="ARBA" id="ARBA00023136"/>
    </source>
</evidence>
<keyword evidence="8" id="KW-1185">Reference proteome</keyword>
<dbReference type="CDD" id="cd06581">
    <property type="entry name" value="TM_PBP1_LivM_like"/>
    <property type="match status" value="1"/>
</dbReference>
<dbReference type="InterPro" id="IPR043428">
    <property type="entry name" value="LivM-like"/>
</dbReference>
<gene>
    <name evidence="7" type="ORF">SAMN06265173_10628</name>
</gene>
<dbReference type="GO" id="GO:0015658">
    <property type="term" value="F:branched-chain amino acid transmembrane transporter activity"/>
    <property type="evidence" value="ECO:0007669"/>
    <property type="project" value="InterPro"/>
</dbReference>
<dbReference type="InterPro" id="IPR001851">
    <property type="entry name" value="ABC_transp_permease"/>
</dbReference>
<feature type="transmembrane region" description="Helical" evidence="6">
    <location>
        <begin position="24"/>
        <end position="40"/>
    </location>
</feature>
<feature type="transmembrane region" description="Helical" evidence="6">
    <location>
        <begin position="398"/>
        <end position="419"/>
    </location>
</feature>
<evidence type="ECO:0000313" key="8">
    <source>
        <dbReference type="Proteomes" id="UP000316030"/>
    </source>
</evidence>
<feature type="transmembrane region" description="Helical" evidence="6">
    <location>
        <begin position="288"/>
        <end position="306"/>
    </location>
</feature>
<accession>A0A521CCB0</accession>
<evidence type="ECO:0000313" key="7">
    <source>
        <dbReference type="EMBL" id="SMO56400.1"/>
    </source>
</evidence>
<dbReference type="PANTHER" id="PTHR30482:SF17">
    <property type="entry name" value="ABC TRANSPORTER ATP-BINDING PROTEIN"/>
    <property type="match status" value="1"/>
</dbReference>
<reference evidence="7 8" key="1">
    <citation type="submission" date="2017-05" db="EMBL/GenBank/DDBJ databases">
        <authorList>
            <person name="Varghese N."/>
            <person name="Submissions S."/>
        </authorList>
    </citation>
    <scope>NUCLEOTIDE SEQUENCE [LARGE SCALE GENOMIC DNA]</scope>
    <source>
        <strain evidence="7 8">DSM 29506</strain>
    </source>
</reference>
<protein>
    <submittedName>
        <fullName evidence="7">Amino acid/amide ABC transporter membrane protein 2, HAAT family</fullName>
    </submittedName>
</protein>
<evidence type="ECO:0000256" key="2">
    <source>
        <dbReference type="ARBA" id="ARBA00022475"/>
    </source>
</evidence>
<feature type="transmembrane region" description="Helical" evidence="6">
    <location>
        <begin position="354"/>
        <end position="378"/>
    </location>
</feature>
<dbReference type="AlphaFoldDB" id="A0A521CCB0"/>
<keyword evidence="5 6" id="KW-0472">Membrane</keyword>
<feature type="transmembrane region" description="Helical" evidence="6">
    <location>
        <begin position="312"/>
        <end position="342"/>
    </location>
</feature>
<feature type="transmembrane region" description="Helical" evidence="6">
    <location>
        <begin position="78"/>
        <end position="95"/>
    </location>
</feature>
<evidence type="ECO:0000256" key="1">
    <source>
        <dbReference type="ARBA" id="ARBA00004651"/>
    </source>
</evidence>
<feature type="transmembrane region" description="Helical" evidence="6">
    <location>
        <begin position="190"/>
        <end position="208"/>
    </location>
</feature>
<organism evidence="7 8">
    <name type="scientific">Thalassovita litoralis</name>
    <dbReference type="NCBI Taxonomy" id="1010611"/>
    <lineage>
        <taxon>Bacteria</taxon>
        <taxon>Pseudomonadati</taxon>
        <taxon>Pseudomonadota</taxon>
        <taxon>Alphaproteobacteria</taxon>
        <taxon>Rhodobacterales</taxon>
        <taxon>Roseobacteraceae</taxon>
        <taxon>Thalassovita</taxon>
    </lineage>
</organism>
<dbReference type="Proteomes" id="UP000316030">
    <property type="component" value="Unassembled WGS sequence"/>
</dbReference>
<proteinExistence type="predicted"/>
<dbReference type="PANTHER" id="PTHR30482">
    <property type="entry name" value="HIGH-AFFINITY BRANCHED-CHAIN AMINO ACID TRANSPORT SYSTEM PERMEASE"/>
    <property type="match status" value="1"/>
</dbReference>
<dbReference type="EMBL" id="FXTO01000006">
    <property type="protein sequence ID" value="SMO56400.1"/>
    <property type="molecule type" value="Genomic_DNA"/>
</dbReference>
<sequence>MSDQTVQNFESLAPSAGQKFTQRVLPLAVFALIILIIPMFNPSNLMLTLLNVMGINIVFALSYNMLLGRGGLLSFGHAVYFGLGGYAAVHAMRAIENASYGDGGFWASYPVFFLPVIGFGVGALAGAIIGWPSCRRAGTPFAMISLGVAELIAAAGFMFGSIFGGEEGISGDRMNGPELFGLSLGPINEVYWFIAFWTILGTVGIYAFTRTPLGKMSEATRDNPERVEFVGYDPQRVRYLVFIFAGGFAGLAGGMAAVQYEIFTPEAVSLAPSGMVLLMAYIGGIRYFAGPILGAVVLTYMQSMLSDYSEAWLLYLGILFMAIVMFAPGGLAGIVAGLFNGLRADDRSERVSKWAIMVVGCVLAFVGLVALVEVAIRWSNGYGEVFEPFGMHLPTASVLTWVLIVLPLAAGFAILRFGATRNKEGQA</sequence>
<comment type="subcellular location">
    <subcellularLocation>
        <location evidence="1">Cell membrane</location>
        <topology evidence="1">Multi-pass membrane protein</topology>
    </subcellularLocation>
</comment>
<feature type="transmembrane region" description="Helical" evidence="6">
    <location>
        <begin position="239"/>
        <end position="256"/>
    </location>
</feature>
<evidence type="ECO:0000256" key="6">
    <source>
        <dbReference type="SAM" id="Phobius"/>
    </source>
</evidence>
<keyword evidence="4 6" id="KW-1133">Transmembrane helix</keyword>
<keyword evidence="2" id="KW-1003">Cell membrane</keyword>
<dbReference type="RefSeq" id="WP_142492659.1">
    <property type="nucleotide sequence ID" value="NZ_FXTO01000006.1"/>
</dbReference>
<keyword evidence="3 6" id="KW-0812">Transmembrane</keyword>
<name>A0A521CCB0_9RHOB</name>
<dbReference type="GO" id="GO:0005886">
    <property type="term" value="C:plasma membrane"/>
    <property type="evidence" value="ECO:0007669"/>
    <property type="project" value="UniProtKB-SubCell"/>
</dbReference>
<evidence type="ECO:0000256" key="3">
    <source>
        <dbReference type="ARBA" id="ARBA00022692"/>
    </source>
</evidence>
<dbReference type="Pfam" id="PF02653">
    <property type="entry name" value="BPD_transp_2"/>
    <property type="match status" value="1"/>
</dbReference>
<feature type="transmembrane region" description="Helical" evidence="6">
    <location>
        <begin position="107"/>
        <end position="129"/>
    </location>
</feature>
<feature type="transmembrane region" description="Helical" evidence="6">
    <location>
        <begin position="46"/>
        <end position="66"/>
    </location>
</feature>
<feature type="transmembrane region" description="Helical" evidence="6">
    <location>
        <begin position="141"/>
        <end position="164"/>
    </location>
</feature>
<dbReference type="OrthoDB" id="9804361at2"/>
<evidence type="ECO:0000256" key="4">
    <source>
        <dbReference type="ARBA" id="ARBA00022989"/>
    </source>
</evidence>